<feature type="active site" description="O-(3'-phospho-DNA)-tyrosine intermediate" evidence="9">
    <location>
        <position position="270"/>
    </location>
</feature>
<dbReference type="InterPro" id="IPR004107">
    <property type="entry name" value="Integrase_SAM-like_N"/>
</dbReference>
<reference evidence="12 13" key="1">
    <citation type="submission" date="2018-11" db="EMBL/GenBank/DDBJ databases">
        <title>Genomic Encyclopedia of Type Strains, Phase IV (KMG-IV): sequencing the most valuable type-strain genomes for metagenomic binning, comparative biology and taxonomic classification.</title>
        <authorList>
            <person name="Goeker M."/>
        </authorList>
    </citation>
    <scope>NUCLEOTIDE SEQUENCE [LARGE SCALE GENOMIC DNA]</scope>
    <source>
        <strain evidence="12 13">DSM 29158</strain>
    </source>
</reference>
<evidence type="ECO:0000256" key="5">
    <source>
        <dbReference type="ARBA" id="ARBA00022908"/>
    </source>
</evidence>
<dbReference type="AlphaFoldDB" id="A0A3N5BS24"/>
<dbReference type="RefSeq" id="WP_123807398.1">
    <property type="nucleotide sequence ID" value="NZ_RKRK01000002.1"/>
</dbReference>
<feature type="domain" description="Core-binding (CB)" evidence="11">
    <location>
        <begin position="1"/>
        <end position="84"/>
    </location>
</feature>
<comment type="subcellular location">
    <subcellularLocation>
        <location evidence="1 9">Cytoplasm</location>
    </subcellularLocation>
</comment>
<keyword evidence="13" id="KW-1185">Reference proteome</keyword>
<evidence type="ECO:0000259" key="11">
    <source>
        <dbReference type="PROSITE" id="PS51900"/>
    </source>
</evidence>
<dbReference type="SUPFAM" id="SSF56349">
    <property type="entry name" value="DNA breaking-rejoining enzymes"/>
    <property type="match status" value="1"/>
</dbReference>
<dbReference type="NCBIfam" id="NF001399">
    <property type="entry name" value="PRK00283.1"/>
    <property type="match status" value="1"/>
</dbReference>
<dbReference type="GO" id="GO:0003677">
    <property type="term" value="F:DNA binding"/>
    <property type="evidence" value="ECO:0007669"/>
    <property type="project" value="UniProtKB-UniRule"/>
</dbReference>
<comment type="caution">
    <text evidence="12">The sequence shown here is derived from an EMBL/GenBank/DDBJ whole genome shotgun (WGS) entry which is preliminary data.</text>
</comment>
<evidence type="ECO:0000256" key="4">
    <source>
        <dbReference type="ARBA" id="ARBA00022829"/>
    </source>
</evidence>
<keyword evidence="5 9" id="KW-0229">DNA integration</keyword>
<dbReference type="Proteomes" id="UP000277108">
    <property type="component" value="Unassembled WGS sequence"/>
</dbReference>
<dbReference type="Pfam" id="PF00589">
    <property type="entry name" value="Phage_integrase"/>
    <property type="match status" value="1"/>
</dbReference>
<dbReference type="InterPro" id="IPR010998">
    <property type="entry name" value="Integrase_recombinase_N"/>
</dbReference>
<dbReference type="Gene3D" id="1.10.150.130">
    <property type="match status" value="1"/>
</dbReference>
<organism evidence="12 13">
    <name type="scientific">Abyssicoccus albus</name>
    <dbReference type="NCBI Taxonomy" id="1817405"/>
    <lineage>
        <taxon>Bacteria</taxon>
        <taxon>Bacillati</taxon>
        <taxon>Bacillota</taxon>
        <taxon>Bacilli</taxon>
        <taxon>Bacillales</taxon>
        <taxon>Abyssicoccaceae</taxon>
    </lineage>
</organism>
<dbReference type="Pfam" id="PF02899">
    <property type="entry name" value="Phage_int_SAM_1"/>
    <property type="match status" value="1"/>
</dbReference>
<keyword evidence="4 9" id="KW-0159">Chromosome partition</keyword>
<feature type="active site" evidence="9">
    <location>
        <position position="261"/>
    </location>
</feature>
<keyword evidence="7 9" id="KW-0233">DNA recombination</keyword>
<keyword evidence="8 9" id="KW-0131">Cell cycle</keyword>
<proteinExistence type="inferred from homology"/>
<dbReference type="GO" id="GO:0051301">
    <property type="term" value="P:cell division"/>
    <property type="evidence" value="ECO:0007669"/>
    <property type="project" value="UniProtKB-KW"/>
</dbReference>
<evidence type="ECO:0000256" key="9">
    <source>
        <dbReference type="HAMAP-Rule" id="MF_01808"/>
    </source>
</evidence>
<keyword evidence="3 9" id="KW-0132">Cell division</keyword>
<feature type="active site" evidence="9">
    <location>
        <position position="238"/>
    </location>
</feature>
<feature type="active site" evidence="9">
    <location>
        <position position="145"/>
    </location>
</feature>
<comment type="subunit">
    <text evidence="9">Forms a cyclic heterotetrameric complex composed of two molecules of XerC and two molecules of XerD.</text>
</comment>
<gene>
    <name evidence="9" type="primary">xerC</name>
    <name evidence="12" type="ORF">EDD62_0495</name>
</gene>
<name>A0A3N5BS24_9BACL</name>
<keyword evidence="2 9" id="KW-0963">Cytoplasm</keyword>
<dbReference type="PROSITE" id="PS51898">
    <property type="entry name" value="TYR_RECOMBINASE"/>
    <property type="match status" value="1"/>
</dbReference>
<dbReference type="InterPro" id="IPR002104">
    <property type="entry name" value="Integrase_catalytic"/>
</dbReference>
<feature type="active site" evidence="9">
    <location>
        <position position="235"/>
    </location>
</feature>
<dbReference type="CDD" id="cd00798">
    <property type="entry name" value="INT_XerDC_C"/>
    <property type="match status" value="1"/>
</dbReference>
<evidence type="ECO:0000256" key="6">
    <source>
        <dbReference type="ARBA" id="ARBA00023125"/>
    </source>
</evidence>
<dbReference type="InterPro" id="IPR023009">
    <property type="entry name" value="Tyrosine_recombinase_XerC/XerD"/>
</dbReference>
<dbReference type="GO" id="GO:0005737">
    <property type="term" value="C:cytoplasm"/>
    <property type="evidence" value="ECO:0007669"/>
    <property type="project" value="UniProtKB-SubCell"/>
</dbReference>
<evidence type="ECO:0000313" key="12">
    <source>
        <dbReference type="EMBL" id="RPF57860.1"/>
    </source>
</evidence>
<dbReference type="PANTHER" id="PTHR30349">
    <property type="entry name" value="PHAGE INTEGRASE-RELATED"/>
    <property type="match status" value="1"/>
</dbReference>
<dbReference type="Gene3D" id="1.10.443.10">
    <property type="entry name" value="Intergrase catalytic core"/>
    <property type="match status" value="1"/>
</dbReference>
<dbReference type="GO" id="GO:0009037">
    <property type="term" value="F:tyrosine-based site-specific recombinase activity"/>
    <property type="evidence" value="ECO:0007669"/>
    <property type="project" value="UniProtKB-UniRule"/>
</dbReference>
<dbReference type="EMBL" id="RKRK01000002">
    <property type="protein sequence ID" value="RPF57860.1"/>
    <property type="molecule type" value="Genomic_DNA"/>
</dbReference>
<dbReference type="InterPro" id="IPR050090">
    <property type="entry name" value="Tyrosine_recombinase_XerCD"/>
</dbReference>
<comment type="function">
    <text evidence="9">Site-specific tyrosine recombinase, which acts by catalyzing the cutting and rejoining of the recombining DNA molecules. The XerC-XerD complex is essential to convert dimers of the bacterial chromosome into monomers to permit their segregation at cell division. It also contributes to the segregational stability of plasmids.</text>
</comment>
<feature type="domain" description="Tyr recombinase" evidence="10">
    <location>
        <begin position="105"/>
        <end position="283"/>
    </location>
</feature>
<feature type="active site" evidence="9">
    <location>
        <position position="169"/>
    </location>
</feature>
<evidence type="ECO:0000256" key="1">
    <source>
        <dbReference type="ARBA" id="ARBA00004496"/>
    </source>
</evidence>
<evidence type="ECO:0000256" key="3">
    <source>
        <dbReference type="ARBA" id="ARBA00022618"/>
    </source>
</evidence>
<sequence length="289" mass="33966">MDQHIEEFLDYIQYERGYSIETVNAYTKDLIALEQFMTSEHLTLDSMKYVNTRALMNELYDSNYSRLTVSRMISCYRSFYNFLINRSILDDNPFNQLVHPKKTKKLPTFFYDEEMASIFNSLEPSHRFYERDLAILEVMYATGLRVSELTSLKIEDVHLDIGYIKVTGKGNKERIIPIGEYAIEAIKTYIDVRSHITESILFLNYRGEPLTPRGLRYILNRIVERAVGVYEIHPHKIRHTFATHLLNQGADMRTVQTLLGHVNLSTTGIYTHVTKEKLKETYMKYHPRQ</sequence>
<comment type="similarity">
    <text evidence="9">Belongs to the 'phage' integrase family. XerC subfamily.</text>
</comment>
<dbReference type="GO" id="GO:0006313">
    <property type="term" value="P:DNA transposition"/>
    <property type="evidence" value="ECO:0007669"/>
    <property type="project" value="UniProtKB-UniRule"/>
</dbReference>
<dbReference type="GO" id="GO:0007059">
    <property type="term" value="P:chromosome segregation"/>
    <property type="evidence" value="ECO:0007669"/>
    <property type="project" value="UniProtKB-UniRule"/>
</dbReference>
<evidence type="ECO:0000313" key="13">
    <source>
        <dbReference type="Proteomes" id="UP000277108"/>
    </source>
</evidence>
<dbReference type="PROSITE" id="PS51900">
    <property type="entry name" value="CB"/>
    <property type="match status" value="1"/>
</dbReference>
<dbReference type="InterPro" id="IPR044068">
    <property type="entry name" value="CB"/>
</dbReference>
<evidence type="ECO:0000256" key="8">
    <source>
        <dbReference type="ARBA" id="ARBA00023306"/>
    </source>
</evidence>
<dbReference type="OrthoDB" id="9801717at2"/>
<dbReference type="InterPro" id="IPR013762">
    <property type="entry name" value="Integrase-like_cat_sf"/>
</dbReference>
<dbReference type="HAMAP" id="MF_01808">
    <property type="entry name" value="Recomb_XerC_XerD"/>
    <property type="match status" value="1"/>
</dbReference>
<evidence type="ECO:0000259" key="10">
    <source>
        <dbReference type="PROSITE" id="PS51898"/>
    </source>
</evidence>
<dbReference type="PANTHER" id="PTHR30349:SF77">
    <property type="entry name" value="TYROSINE RECOMBINASE XERC"/>
    <property type="match status" value="1"/>
</dbReference>
<evidence type="ECO:0000256" key="7">
    <source>
        <dbReference type="ARBA" id="ARBA00023172"/>
    </source>
</evidence>
<evidence type="ECO:0000256" key="2">
    <source>
        <dbReference type="ARBA" id="ARBA00022490"/>
    </source>
</evidence>
<protein>
    <recommendedName>
        <fullName evidence="9">Tyrosine recombinase XerC</fullName>
    </recommendedName>
</protein>
<keyword evidence="6 9" id="KW-0238">DNA-binding</keyword>
<accession>A0A3N5BS24</accession>
<dbReference type="InterPro" id="IPR011010">
    <property type="entry name" value="DNA_brk_join_enz"/>
</dbReference>